<sequence length="228" mass="26380">MEGWVFESLVALTRHCWRKLLGGLSMILLLLLPGSIEGSILPFQEISCRQEWVRIHLGGGGAYYLVGIFWFRVSVGRWGMGFQSELVLILGFLPLLLRALSFVQHSIPDELIWQPEPSGQFTVKSAYHLAFSLHRTPPKKAGVDIVDCGMWKWLWIRKVPPKLKFFMWQCLHRILPTREALALRGMDIIPICPVCGKKEETLEHLFFLCSVARRLWRKIGFNDHLRSW</sequence>
<dbReference type="InterPro" id="IPR026960">
    <property type="entry name" value="RVT-Znf"/>
</dbReference>
<feature type="transmembrane region" description="Helical" evidence="1">
    <location>
        <begin position="20"/>
        <end position="43"/>
    </location>
</feature>
<dbReference type="AlphaFoldDB" id="A0AAV0GTU8"/>
<organism evidence="3 4">
    <name type="scientific">Linum tenue</name>
    <dbReference type="NCBI Taxonomy" id="586396"/>
    <lineage>
        <taxon>Eukaryota</taxon>
        <taxon>Viridiplantae</taxon>
        <taxon>Streptophyta</taxon>
        <taxon>Embryophyta</taxon>
        <taxon>Tracheophyta</taxon>
        <taxon>Spermatophyta</taxon>
        <taxon>Magnoliopsida</taxon>
        <taxon>eudicotyledons</taxon>
        <taxon>Gunneridae</taxon>
        <taxon>Pentapetalae</taxon>
        <taxon>rosids</taxon>
        <taxon>fabids</taxon>
        <taxon>Malpighiales</taxon>
        <taxon>Linaceae</taxon>
        <taxon>Linum</taxon>
    </lineage>
</organism>
<gene>
    <name evidence="3" type="ORF">LITE_LOCUS872</name>
</gene>
<keyword evidence="1" id="KW-0472">Membrane</keyword>
<dbReference type="Proteomes" id="UP001154282">
    <property type="component" value="Unassembled WGS sequence"/>
</dbReference>
<evidence type="ECO:0000313" key="4">
    <source>
        <dbReference type="Proteomes" id="UP001154282"/>
    </source>
</evidence>
<keyword evidence="1" id="KW-0812">Transmembrane</keyword>
<proteinExistence type="predicted"/>
<feature type="non-terminal residue" evidence="3">
    <location>
        <position position="228"/>
    </location>
</feature>
<comment type="caution">
    <text evidence="3">The sequence shown here is derived from an EMBL/GenBank/DDBJ whole genome shotgun (WGS) entry which is preliminary data.</text>
</comment>
<dbReference type="PANTHER" id="PTHR36617:SF5">
    <property type="entry name" value="OS05G0421675 PROTEIN"/>
    <property type="match status" value="1"/>
</dbReference>
<keyword evidence="4" id="KW-1185">Reference proteome</keyword>
<dbReference type="EMBL" id="CAMGYJ010000002">
    <property type="protein sequence ID" value="CAI0376129.1"/>
    <property type="molecule type" value="Genomic_DNA"/>
</dbReference>
<accession>A0AAV0GTU8</accession>
<feature type="domain" description="Reverse transcriptase zinc-binding" evidence="2">
    <location>
        <begin position="121"/>
        <end position="216"/>
    </location>
</feature>
<evidence type="ECO:0000313" key="3">
    <source>
        <dbReference type="EMBL" id="CAI0376129.1"/>
    </source>
</evidence>
<evidence type="ECO:0000256" key="1">
    <source>
        <dbReference type="SAM" id="Phobius"/>
    </source>
</evidence>
<keyword evidence="1" id="KW-1133">Transmembrane helix</keyword>
<dbReference type="Pfam" id="PF13966">
    <property type="entry name" value="zf-RVT"/>
    <property type="match status" value="1"/>
</dbReference>
<feature type="transmembrane region" description="Helical" evidence="1">
    <location>
        <begin position="55"/>
        <end position="72"/>
    </location>
</feature>
<evidence type="ECO:0000259" key="2">
    <source>
        <dbReference type="Pfam" id="PF13966"/>
    </source>
</evidence>
<dbReference type="PANTHER" id="PTHR36617">
    <property type="entry name" value="PROTEIN, PUTATIVE-RELATED"/>
    <property type="match status" value="1"/>
</dbReference>
<name>A0AAV0GTU8_9ROSI</name>
<reference evidence="3" key="1">
    <citation type="submission" date="2022-08" db="EMBL/GenBank/DDBJ databases">
        <authorList>
            <person name="Gutierrez-Valencia J."/>
        </authorList>
    </citation>
    <scope>NUCLEOTIDE SEQUENCE</scope>
</reference>
<feature type="transmembrane region" description="Helical" evidence="1">
    <location>
        <begin position="78"/>
        <end position="97"/>
    </location>
</feature>
<protein>
    <recommendedName>
        <fullName evidence="2">Reverse transcriptase zinc-binding domain-containing protein</fullName>
    </recommendedName>
</protein>